<comment type="catalytic activity">
    <reaction evidence="18">
        <text>L-threonyl-[protein] + ATP = O-phospho-L-threonyl-[protein] + ADP + H(+)</text>
        <dbReference type="Rhea" id="RHEA:46608"/>
        <dbReference type="Rhea" id="RHEA-COMP:11060"/>
        <dbReference type="Rhea" id="RHEA-COMP:11605"/>
        <dbReference type="ChEBI" id="CHEBI:15378"/>
        <dbReference type="ChEBI" id="CHEBI:30013"/>
        <dbReference type="ChEBI" id="CHEBI:30616"/>
        <dbReference type="ChEBI" id="CHEBI:61977"/>
        <dbReference type="ChEBI" id="CHEBI:456216"/>
        <dbReference type="EC" id="2.7.11.1"/>
    </reaction>
    <physiologicalReaction direction="left-to-right" evidence="18">
        <dbReference type="Rhea" id="RHEA:46609"/>
    </physiologicalReaction>
</comment>
<dbReference type="InterPro" id="IPR008271">
    <property type="entry name" value="Ser/Thr_kinase_AS"/>
</dbReference>
<dbReference type="GO" id="GO:0036498">
    <property type="term" value="P:IRE1-mediated unfolded protein response"/>
    <property type="evidence" value="ECO:0007669"/>
    <property type="project" value="TreeGrafter"/>
</dbReference>
<protein>
    <recommendedName>
        <fullName evidence="3">non-specific serine/threonine protein kinase</fullName>
        <ecNumber evidence="3">2.7.11.1</ecNumber>
    </recommendedName>
</protein>
<dbReference type="SMART" id="SM00580">
    <property type="entry name" value="PUG"/>
    <property type="match status" value="1"/>
</dbReference>
<evidence type="ECO:0000256" key="11">
    <source>
        <dbReference type="ARBA" id="ARBA00022801"/>
    </source>
</evidence>
<dbReference type="AlphaFoldDB" id="A0A397URQ4"/>
<dbReference type="Gene3D" id="1.20.1440.180">
    <property type="entry name" value="KEN domain"/>
    <property type="match status" value="1"/>
</dbReference>
<organism evidence="23 24">
    <name type="scientific">Gigaspora rosea</name>
    <dbReference type="NCBI Taxonomy" id="44941"/>
    <lineage>
        <taxon>Eukaryota</taxon>
        <taxon>Fungi</taxon>
        <taxon>Fungi incertae sedis</taxon>
        <taxon>Mucoromycota</taxon>
        <taxon>Glomeromycotina</taxon>
        <taxon>Glomeromycetes</taxon>
        <taxon>Diversisporales</taxon>
        <taxon>Gigasporaceae</taxon>
        <taxon>Gigaspora</taxon>
    </lineage>
</organism>
<evidence type="ECO:0000256" key="17">
    <source>
        <dbReference type="ARBA" id="ARBA00023268"/>
    </source>
</evidence>
<dbReference type="GO" id="GO:0051082">
    <property type="term" value="F:unfolded protein binding"/>
    <property type="evidence" value="ECO:0007669"/>
    <property type="project" value="TreeGrafter"/>
</dbReference>
<dbReference type="SMART" id="SM00220">
    <property type="entry name" value="S_TKc"/>
    <property type="match status" value="1"/>
</dbReference>
<dbReference type="PROSITE" id="PS00108">
    <property type="entry name" value="PROTEIN_KINASE_ST"/>
    <property type="match status" value="1"/>
</dbReference>
<dbReference type="GO" id="GO:0016787">
    <property type="term" value="F:hydrolase activity"/>
    <property type="evidence" value="ECO:0007669"/>
    <property type="project" value="UniProtKB-KW"/>
</dbReference>
<evidence type="ECO:0000259" key="21">
    <source>
        <dbReference type="PROSITE" id="PS50011"/>
    </source>
</evidence>
<keyword evidence="7" id="KW-0479">Metal-binding</keyword>
<dbReference type="InterPro" id="IPR011009">
    <property type="entry name" value="Kinase-like_dom_sf"/>
</dbReference>
<keyword evidence="12" id="KW-0067">ATP-binding</keyword>
<dbReference type="FunFam" id="3.30.200.20:FF:000443">
    <property type="entry name" value="Serine/threonine-protein kinase/endoribonuclease IRE1"/>
    <property type="match status" value="1"/>
</dbReference>
<dbReference type="CDD" id="cd10422">
    <property type="entry name" value="RNase_Ire1"/>
    <property type="match status" value="1"/>
</dbReference>
<keyword evidence="24" id="KW-1185">Reference proteome</keyword>
<evidence type="ECO:0000256" key="14">
    <source>
        <dbReference type="ARBA" id="ARBA00022989"/>
    </source>
</evidence>
<dbReference type="FunFam" id="1.10.510.10:FF:000572">
    <property type="entry name" value="Serine/threonine-protein kinase/endoribonuclease IRE1"/>
    <property type="match status" value="1"/>
</dbReference>
<evidence type="ECO:0000256" key="5">
    <source>
        <dbReference type="ARBA" id="ARBA00022679"/>
    </source>
</evidence>
<evidence type="ECO:0000256" key="16">
    <source>
        <dbReference type="ARBA" id="ARBA00023180"/>
    </source>
</evidence>
<evidence type="ECO:0000256" key="3">
    <source>
        <dbReference type="ARBA" id="ARBA00012513"/>
    </source>
</evidence>
<dbReference type="GO" id="GO:0006397">
    <property type="term" value="P:mRNA processing"/>
    <property type="evidence" value="ECO:0007669"/>
    <property type="project" value="InterPro"/>
</dbReference>
<comment type="catalytic activity">
    <reaction evidence="19">
        <text>L-seryl-[protein] + ATP = O-phospho-L-seryl-[protein] + ADP + H(+)</text>
        <dbReference type="Rhea" id="RHEA:17989"/>
        <dbReference type="Rhea" id="RHEA-COMP:9863"/>
        <dbReference type="Rhea" id="RHEA-COMP:11604"/>
        <dbReference type="ChEBI" id="CHEBI:15378"/>
        <dbReference type="ChEBI" id="CHEBI:29999"/>
        <dbReference type="ChEBI" id="CHEBI:30616"/>
        <dbReference type="ChEBI" id="CHEBI:83421"/>
        <dbReference type="ChEBI" id="CHEBI:456216"/>
        <dbReference type="EC" id="2.7.11.1"/>
    </reaction>
    <physiologicalReaction direction="left-to-right" evidence="19">
        <dbReference type="Rhea" id="RHEA:17990"/>
    </physiologicalReaction>
</comment>
<name>A0A397URQ4_9GLOM</name>
<keyword evidence="11" id="KW-0378">Hydrolase</keyword>
<evidence type="ECO:0000259" key="22">
    <source>
        <dbReference type="PROSITE" id="PS51392"/>
    </source>
</evidence>
<feature type="domain" description="Protein kinase" evidence="21">
    <location>
        <begin position="51"/>
        <end position="364"/>
    </location>
</feature>
<dbReference type="GO" id="GO:0004674">
    <property type="term" value="F:protein serine/threonine kinase activity"/>
    <property type="evidence" value="ECO:0007669"/>
    <property type="project" value="UniProtKB-KW"/>
</dbReference>
<comment type="caution">
    <text evidence="23">The sequence shown here is derived from an EMBL/GenBank/DDBJ whole genome shotgun (WGS) entry which is preliminary data.</text>
</comment>
<evidence type="ECO:0000313" key="24">
    <source>
        <dbReference type="Proteomes" id="UP000266673"/>
    </source>
</evidence>
<proteinExistence type="predicted"/>
<dbReference type="STRING" id="44941.A0A397URQ4"/>
<comment type="cofactor">
    <cofactor evidence="1">
        <name>Mg(2+)</name>
        <dbReference type="ChEBI" id="CHEBI:18420"/>
    </cofactor>
</comment>
<keyword evidence="5" id="KW-0808">Transferase</keyword>
<dbReference type="InterPro" id="IPR038357">
    <property type="entry name" value="KEN_sf"/>
</dbReference>
<evidence type="ECO:0000256" key="1">
    <source>
        <dbReference type="ARBA" id="ARBA00001946"/>
    </source>
</evidence>
<evidence type="ECO:0000256" key="18">
    <source>
        <dbReference type="ARBA" id="ARBA00048659"/>
    </source>
</evidence>
<evidence type="ECO:0000256" key="7">
    <source>
        <dbReference type="ARBA" id="ARBA00022723"/>
    </source>
</evidence>
<keyword evidence="10 23" id="KW-0418">Kinase</keyword>
<dbReference type="GO" id="GO:0031505">
    <property type="term" value="P:fungal-type cell wall organization"/>
    <property type="evidence" value="ECO:0007669"/>
    <property type="project" value="UniProtKB-ARBA"/>
</dbReference>
<comment type="subcellular location">
    <subcellularLocation>
        <location evidence="2">Membrane</location>
        <topology evidence="2">Single-pass type I membrane protein</topology>
    </subcellularLocation>
</comment>
<keyword evidence="14" id="KW-1133">Transmembrane helix</keyword>
<evidence type="ECO:0000256" key="4">
    <source>
        <dbReference type="ARBA" id="ARBA00022527"/>
    </source>
</evidence>
<reference evidence="23 24" key="1">
    <citation type="submission" date="2018-06" db="EMBL/GenBank/DDBJ databases">
        <title>Comparative genomics reveals the genomic features of Rhizophagus irregularis, R. cerebriforme, R. diaphanum and Gigaspora rosea, and their symbiotic lifestyle signature.</title>
        <authorList>
            <person name="Morin E."/>
            <person name="San Clemente H."/>
            <person name="Chen E.C.H."/>
            <person name="De La Providencia I."/>
            <person name="Hainaut M."/>
            <person name="Kuo A."/>
            <person name="Kohler A."/>
            <person name="Murat C."/>
            <person name="Tang N."/>
            <person name="Roy S."/>
            <person name="Loubradou J."/>
            <person name="Henrissat B."/>
            <person name="Grigoriev I.V."/>
            <person name="Corradi N."/>
            <person name="Roux C."/>
            <person name="Martin F.M."/>
        </authorList>
    </citation>
    <scope>NUCLEOTIDE SEQUENCE [LARGE SCALE GENOMIC DNA]</scope>
    <source>
        <strain evidence="23 24">DAOM 194757</strain>
    </source>
</reference>
<keyword evidence="16" id="KW-0325">Glycoprotein</keyword>
<dbReference type="FunFam" id="1.20.1440.180:FF:000002">
    <property type="entry name" value="Serine/threonine-protein kinase/endoribonuclease IRE1"/>
    <property type="match status" value="1"/>
</dbReference>
<dbReference type="GO" id="GO:1990604">
    <property type="term" value="C:IRE1-TRAF2-ASK1 complex"/>
    <property type="evidence" value="ECO:0007669"/>
    <property type="project" value="TreeGrafter"/>
</dbReference>
<evidence type="ECO:0000256" key="12">
    <source>
        <dbReference type="ARBA" id="ARBA00022840"/>
    </source>
</evidence>
<evidence type="ECO:0000256" key="10">
    <source>
        <dbReference type="ARBA" id="ARBA00022777"/>
    </source>
</evidence>
<dbReference type="Pfam" id="PF00069">
    <property type="entry name" value="Pkinase"/>
    <property type="match status" value="2"/>
</dbReference>
<evidence type="ECO:0000256" key="8">
    <source>
        <dbReference type="ARBA" id="ARBA00022729"/>
    </source>
</evidence>
<dbReference type="OrthoDB" id="63989at2759"/>
<keyword evidence="4" id="KW-0723">Serine/threonine-protein kinase</keyword>
<dbReference type="PANTHER" id="PTHR13954">
    <property type="entry name" value="IRE1-RELATED"/>
    <property type="match status" value="1"/>
</dbReference>
<feature type="domain" description="KEN" evidence="22">
    <location>
        <begin position="367"/>
        <end position="500"/>
    </location>
</feature>
<dbReference type="Proteomes" id="UP000266673">
    <property type="component" value="Unassembled WGS sequence"/>
</dbReference>
<keyword evidence="8" id="KW-0732">Signal</keyword>
<dbReference type="GO" id="GO:0005524">
    <property type="term" value="F:ATP binding"/>
    <property type="evidence" value="ECO:0007669"/>
    <property type="project" value="UniProtKB-KW"/>
</dbReference>
<dbReference type="GO" id="GO:0070059">
    <property type="term" value="P:intrinsic apoptotic signaling pathway in response to endoplasmic reticulum stress"/>
    <property type="evidence" value="ECO:0007669"/>
    <property type="project" value="TreeGrafter"/>
</dbReference>
<dbReference type="InterPro" id="IPR045133">
    <property type="entry name" value="IRE1/2-like"/>
</dbReference>
<dbReference type="PROSITE" id="PS50011">
    <property type="entry name" value="PROTEIN_KINASE_DOM"/>
    <property type="match status" value="1"/>
</dbReference>
<dbReference type="Gene3D" id="3.30.200.20">
    <property type="entry name" value="Phosphorylase Kinase, domain 1"/>
    <property type="match status" value="1"/>
</dbReference>
<dbReference type="Pfam" id="PF06479">
    <property type="entry name" value="Ribonuc_2-5A"/>
    <property type="match status" value="1"/>
</dbReference>
<dbReference type="PROSITE" id="PS51392">
    <property type="entry name" value="KEN"/>
    <property type="match status" value="1"/>
</dbReference>
<evidence type="ECO:0000256" key="20">
    <source>
        <dbReference type="SAM" id="MobiDB-lite"/>
    </source>
</evidence>
<dbReference type="GO" id="GO:0046872">
    <property type="term" value="F:metal ion binding"/>
    <property type="evidence" value="ECO:0007669"/>
    <property type="project" value="UniProtKB-KW"/>
</dbReference>
<keyword evidence="15" id="KW-0472">Membrane</keyword>
<gene>
    <name evidence="23" type="ORF">C2G38_1978248</name>
</gene>
<dbReference type="GO" id="GO:0004521">
    <property type="term" value="F:RNA endonuclease activity"/>
    <property type="evidence" value="ECO:0007669"/>
    <property type="project" value="InterPro"/>
</dbReference>
<sequence length="504" mass="57065">MKGVLAKELLPIVDNVSVLPAGNPGNPNLDSFVVSTTSTTVNGELKLNSLVVTDTILGYGSHGTIVYKGSFEGRDVAVKRLLLDFYEIAYHEVSLLQESDDHPNVIRYYCKEQSDRFLYIALELCPASLYDLVERGSTFQHANLLASLHPPSKILYQIISGLHHLHSMKIVHRDIKPQNILIAPSKNKKIIKDGISQTVVRVLISDFGLCKKLEGESSSFHNTTNNVGGTIGWRAPELLSPPSPDGSNNGPEEIWTSVDRLNDNSFTSSSSGSDHDNGQPRRVTKSIDIFSAGCLFYYVLSGGDHPFGDRYSREINILKGIYELNKLDGMGEEGVEARDLIERMIERDPKKRPKAGTVMIHPYFWSPSKRLSFLQDASDRFEIEERDPPSPLLQRLEQGVGKVIGSDWHKRIDKVFIENLGKYRKYDGSKIRDLLRALRNKKHHYQDLPEQVKRALGHIPDGFLYYFTSRFPNLMLHVYYVIAEFENLKNESIFKHYFEIPGEM</sequence>
<evidence type="ECO:0000256" key="6">
    <source>
        <dbReference type="ARBA" id="ARBA00022692"/>
    </source>
</evidence>
<evidence type="ECO:0000256" key="19">
    <source>
        <dbReference type="ARBA" id="ARBA00048977"/>
    </source>
</evidence>
<keyword evidence="6" id="KW-0812">Transmembrane</keyword>
<evidence type="ECO:0000313" key="23">
    <source>
        <dbReference type="EMBL" id="RIB11459.1"/>
    </source>
</evidence>
<dbReference type="SUPFAM" id="SSF56112">
    <property type="entry name" value="Protein kinase-like (PK-like)"/>
    <property type="match status" value="1"/>
</dbReference>
<accession>A0A397URQ4</accession>
<keyword evidence="13" id="KW-0460">Magnesium</keyword>
<dbReference type="EC" id="2.7.11.1" evidence="3"/>
<keyword evidence="17" id="KW-0511">Multifunctional enzyme</keyword>
<dbReference type="CDD" id="cd13982">
    <property type="entry name" value="STKc_IRE1"/>
    <property type="match status" value="1"/>
</dbReference>
<dbReference type="Gene3D" id="1.10.510.10">
    <property type="entry name" value="Transferase(Phosphotransferase) domain 1"/>
    <property type="match status" value="1"/>
</dbReference>
<feature type="region of interest" description="Disordered" evidence="20">
    <location>
        <begin position="232"/>
        <end position="255"/>
    </location>
</feature>
<evidence type="ECO:0000256" key="15">
    <source>
        <dbReference type="ARBA" id="ARBA00023136"/>
    </source>
</evidence>
<evidence type="ECO:0000256" key="9">
    <source>
        <dbReference type="ARBA" id="ARBA00022741"/>
    </source>
</evidence>
<dbReference type="InterPro" id="IPR010513">
    <property type="entry name" value="KEN_dom"/>
</dbReference>
<evidence type="ECO:0000256" key="2">
    <source>
        <dbReference type="ARBA" id="ARBA00004479"/>
    </source>
</evidence>
<keyword evidence="9" id="KW-0547">Nucleotide-binding</keyword>
<dbReference type="EMBL" id="QKWP01001131">
    <property type="protein sequence ID" value="RIB11459.1"/>
    <property type="molecule type" value="Genomic_DNA"/>
</dbReference>
<dbReference type="InterPro" id="IPR000719">
    <property type="entry name" value="Prot_kinase_dom"/>
</dbReference>
<dbReference type="PANTHER" id="PTHR13954:SF6">
    <property type="entry name" value="NON-SPECIFIC SERINE_THREONINE PROTEIN KINASE"/>
    <property type="match status" value="1"/>
</dbReference>
<evidence type="ECO:0000256" key="13">
    <source>
        <dbReference type="ARBA" id="ARBA00022842"/>
    </source>
</evidence>